<dbReference type="SUPFAM" id="SSF56784">
    <property type="entry name" value="HAD-like"/>
    <property type="match status" value="1"/>
</dbReference>
<reference evidence="1 2" key="1">
    <citation type="submission" date="2020-08" db="EMBL/GenBank/DDBJ databases">
        <title>Sequencing the genomes of 1000 actinobacteria strains.</title>
        <authorList>
            <person name="Klenk H.-P."/>
        </authorList>
    </citation>
    <scope>NUCLEOTIDE SEQUENCE [LARGE SCALE GENOMIC DNA]</scope>
    <source>
        <strain evidence="1 2">DSM 45298</strain>
    </source>
</reference>
<dbReference type="Gene3D" id="3.30.1240.10">
    <property type="match status" value="1"/>
</dbReference>
<dbReference type="AlphaFoldDB" id="A0A840F4M7"/>
<dbReference type="EMBL" id="JACIFP010000001">
    <property type="protein sequence ID" value="MBB4137463.1"/>
    <property type="molecule type" value="Genomic_DNA"/>
</dbReference>
<dbReference type="InterPro" id="IPR000150">
    <property type="entry name" value="Cof"/>
</dbReference>
<dbReference type="InterPro" id="IPR036412">
    <property type="entry name" value="HAD-like_sf"/>
</dbReference>
<evidence type="ECO:0008006" key="3">
    <source>
        <dbReference type="Google" id="ProtNLM"/>
    </source>
</evidence>
<dbReference type="SFLD" id="SFLDG01140">
    <property type="entry name" value="C2.B:_Phosphomannomutase_and_P"/>
    <property type="match status" value="1"/>
</dbReference>
<dbReference type="CDD" id="cd07518">
    <property type="entry name" value="HAD_YbiV-Like"/>
    <property type="match status" value="1"/>
</dbReference>
<proteinExistence type="predicted"/>
<dbReference type="GO" id="GO:0016791">
    <property type="term" value="F:phosphatase activity"/>
    <property type="evidence" value="ECO:0007669"/>
    <property type="project" value="TreeGrafter"/>
</dbReference>
<dbReference type="GO" id="GO:0000287">
    <property type="term" value="F:magnesium ion binding"/>
    <property type="evidence" value="ECO:0007669"/>
    <property type="project" value="TreeGrafter"/>
</dbReference>
<dbReference type="RefSeq" id="WP_343067538.1">
    <property type="nucleotide sequence ID" value="NZ_BAABHL010000119.1"/>
</dbReference>
<dbReference type="InterPro" id="IPR023214">
    <property type="entry name" value="HAD_sf"/>
</dbReference>
<comment type="caution">
    <text evidence="1">The sequence shown here is derived from an EMBL/GenBank/DDBJ whole genome shotgun (WGS) entry which is preliminary data.</text>
</comment>
<sequence>MSETDVRLVVCDMDGTLLDADGRVPDDFWPLLDEMTARGIAFVPASGRQYQSLTRLFEPFDGTLSYVAENGAVAVHDGELLHASTMDPVFVARAVAAVRDADTRGVRVRAILCRADGASVESADPEFGAHAATYCAVLDHVDDLAADASGVVKIAIYDFGDAAASARGVLAPLGEHHALVVSGEHWMDITDLGVHKGVAVEKLQAELGVTPAQTVVFGDYLNDLQMLDAAERSYAMANAHPDVAARARYRAPSNTDHGVVTVLRELLH</sequence>
<dbReference type="Proteomes" id="UP000551501">
    <property type="component" value="Unassembled WGS sequence"/>
</dbReference>
<evidence type="ECO:0000313" key="1">
    <source>
        <dbReference type="EMBL" id="MBB4137463.1"/>
    </source>
</evidence>
<dbReference type="PANTHER" id="PTHR10000">
    <property type="entry name" value="PHOSPHOSERINE PHOSPHATASE"/>
    <property type="match status" value="1"/>
</dbReference>
<evidence type="ECO:0000313" key="2">
    <source>
        <dbReference type="Proteomes" id="UP000551501"/>
    </source>
</evidence>
<dbReference type="SFLD" id="SFLDS00003">
    <property type="entry name" value="Haloacid_Dehalogenase"/>
    <property type="match status" value="1"/>
</dbReference>
<dbReference type="InterPro" id="IPR006379">
    <property type="entry name" value="HAD-SF_hydro_IIB"/>
</dbReference>
<accession>A0A840F4M7</accession>
<dbReference type="NCBIfam" id="TIGR01484">
    <property type="entry name" value="HAD-SF-IIB"/>
    <property type="match status" value="1"/>
</dbReference>
<keyword evidence="2" id="KW-1185">Reference proteome</keyword>
<dbReference type="NCBIfam" id="TIGR00099">
    <property type="entry name" value="Cof-subfamily"/>
    <property type="match status" value="1"/>
</dbReference>
<dbReference type="GO" id="GO:0005829">
    <property type="term" value="C:cytosol"/>
    <property type="evidence" value="ECO:0007669"/>
    <property type="project" value="TreeGrafter"/>
</dbReference>
<dbReference type="PANTHER" id="PTHR10000:SF53">
    <property type="entry name" value="5-AMINO-6-(5-PHOSPHO-D-RIBITYLAMINO)URACIL PHOSPHATASE YBJI-RELATED"/>
    <property type="match status" value="1"/>
</dbReference>
<name>A0A840F4M7_9ACTN</name>
<gene>
    <name evidence="1" type="ORF">BKA16_004015</name>
</gene>
<dbReference type="Gene3D" id="3.40.50.1000">
    <property type="entry name" value="HAD superfamily/HAD-like"/>
    <property type="match status" value="1"/>
</dbReference>
<organism evidence="1 2">
    <name type="scientific">Gordonia humi</name>
    <dbReference type="NCBI Taxonomy" id="686429"/>
    <lineage>
        <taxon>Bacteria</taxon>
        <taxon>Bacillati</taxon>
        <taxon>Actinomycetota</taxon>
        <taxon>Actinomycetes</taxon>
        <taxon>Mycobacteriales</taxon>
        <taxon>Gordoniaceae</taxon>
        <taxon>Gordonia</taxon>
    </lineage>
</organism>
<dbReference type="Pfam" id="PF08282">
    <property type="entry name" value="Hydrolase_3"/>
    <property type="match status" value="1"/>
</dbReference>
<protein>
    <recommendedName>
        <fullName evidence="3">HAD family hydrolase</fullName>
    </recommendedName>
</protein>